<dbReference type="GO" id="GO:0044782">
    <property type="term" value="P:cilium organization"/>
    <property type="evidence" value="ECO:0000318"/>
    <property type="project" value="GO_Central"/>
</dbReference>
<dbReference type="CTD" id="20208100"/>
<dbReference type="HOGENOM" id="CLU_541088_0_0_1"/>
<evidence type="ECO:0000256" key="3">
    <source>
        <dbReference type="SAM" id="Coils"/>
    </source>
</evidence>
<dbReference type="OrthoDB" id="2150121at2759"/>
<protein>
    <recommendedName>
        <fullName evidence="8">FAM161 centrosomal protein A</fullName>
    </recommendedName>
</protein>
<feature type="compositionally biased region" description="Basic residues" evidence="4">
    <location>
        <begin position="365"/>
        <end position="374"/>
    </location>
</feature>
<dbReference type="InParanoid" id="T1FH01"/>
<name>T1FH01_HELRO</name>
<dbReference type="GeneID" id="20208100"/>
<evidence type="ECO:0000256" key="4">
    <source>
        <dbReference type="SAM" id="MobiDB-lite"/>
    </source>
</evidence>
<dbReference type="Pfam" id="PF10595">
    <property type="entry name" value="FAM161A_B"/>
    <property type="match status" value="1"/>
</dbReference>
<organism evidence="6 7">
    <name type="scientific">Helobdella robusta</name>
    <name type="common">Californian leech</name>
    <dbReference type="NCBI Taxonomy" id="6412"/>
    <lineage>
        <taxon>Eukaryota</taxon>
        <taxon>Metazoa</taxon>
        <taxon>Spiralia</taxon>
        <taxon>Lophotrochozoa</taxon>
        <taxon>Annelida</taxon>
        <taxon>Clitellata</taxon>
        <taxon>Hirudinea</taxon>
        <taxon>Rhynchobdellida</taxon>
        <taxon>Glossiphoniidae</taxon>
        <taxon>Helobdella</taxon>
    </lineage>
</organism>
<evidence type="ECO:0000256" key="1">
    <source>
        <dbReference type="ARBA" id="ARBA00006663"/>
    </source>
</evidence>
<comment type="similarity">
    <text evidence="1">Belongs to the FAM161 family.</text>
</comment>
<feature type="region of interest" description="Disordered" evidence="4">
    <location>
        <begin position="80"/>
        <end position="105"/>
    </location>
</feature>
<dbReference type="GO" id="GO:0005856">
    <property type="term" value="C:cytoskeleton"/>
    <property type="evidence" value="ECO:0007669"/>
    <property type="project" value="UniProtKB-ARBA"/>
</dbReference>
<evidence type="ECO:0000313" key="6">
    <source>
        <dbReference type="EnsemblMetazoa" id="HelroP181429"/>
    </source>
</evidence>
<dbReference type="RefSeq" id="XP_009029486.1">
    <property type="nucleotide sequence ID" value="XM_009031238.1"/>
</dbReference>
<feature type="coiled-coil region" evidence="3">
    <location>
        <begin position="314"/>
        <end position="341"/>
    </location>
</feature>
<dbReference type="EnsemblMetazoa" id="HelroT181429">
    <property type="protein sequence ID" value="HelroP181429"/>
    <property type="gene ID" value="HelroG181429"/>
</dbReference>
<feature type="coiled-coil region" evidence="3">
    <location>
        <begin position="231"/>
        <end position="258"/>
    </location>
</feature>
<gene>
    <name evidence="6" type="primary">20208100</name>
    <name evidence="5" type="ORF">HELRODRAFT_181429</name>
</gene>
<reference evidence="5 7" key="2">
    <citation type="journal article" date="2013" name="Nature">
        <title>Insights into bilaterian evolution from three spiralian genomes.</title>
        <authorList>
            <person name="Simakov O."/>
            <person name="Marletaz F."/>
            <person name="Cho S.J."/>
            <person name="Edsinger-Gonzales E."/>
            <person name="Havlak P."/>
            <person name="Hellsten U."/>
            <person name="Kuo D.H."/>
            <person name="Larsson T."/>
            <person name="Lv J."/>
            <person name="Arendt D."/>
            <person name="Savage R."/>
            <person name="Osoegawa K."/>
            <person name="de Jong P."/>
            <person name="Grimwood J."/>
            <person name="Chapman J.A."/>
            <person name="Shapiro H."/>
            <person name="Aerts A."/>
            <person name="Otillar R.P."/>
            <person name="Terry A.Y."/>
            <person name="Boore J.L."/>
            <person name="Grigoriev I.V."/>
            <person name="Lindberg D.R."/>
            <person name="Seaver E.C."/>
            <person name="Weisblat D.A."/>
            <person name="Putnam N.H."/>
            <person name="Rokhsar D.S."/>
        </authorList>
    </citation>
    <scope>NUCLEOTIDE SEQUENCE</scope>
</reference>
<reference evidence="7" key="1">
    <citation type="submission" date="2012-12" db="EMBL/GenBank/DDBJ databases">
        <authorList>
            <person name="Hellsten U."/>
            <person name="Grimwood J."/>
            <person name="Chapman J.A."/>
            <person name="Shapiro H."/>
            <person name="Aerts A."/>
            <person name="Otillar R.P."/>
            <person name="Terry A.Y."/>
            <person name="Boore J.L."/>
            <person name="Simakov O."/>
            <person name="Marletaz F."/>
            <person name="Cho S.-J."/>
            <person name="Edsinger-Gonzales E."/>
            <person name="Havlak P."/>
            <person name="Kuo D.-H."/>
            <person name="Larsson T."/>
            <person name="Lv J."/>
            <person name="Arendt D."/>
            <person name="Savage R."/>
            <person name="Osoegawa K."/>
            <person name="de Jong P."/>
            <person name="Lindberg D.R."/>
            <person name="Seaver E.C."/>
            <person name="Weisblat D.A."/>
            <person name="Putnam N.H."/>
            <person name="Grigoriev I.V."/>
            <person name="Rokhsar D.S."/>
        </authorList>
    </citation>
    <scope>NUCLEOTIDE SEQUENCE</scope>
</reference>
<dbReference type="STRING" id="6412.T1FH01"/>
<proteinExistence type="inferred from homology"/>
<evidence type="ECO:0000313" key="5">
    <source>
        <dbReference type="EMBL" id="ESN92384.1"/>
    </source>
</evidence>
<dbReference type="Proteomes" id="UP000015101">
    <property type="component" value="Unassembled WGS sequence"/>
</dbReference>
<feature type="region of interest" description="Disordered" evidence="4">
    <location>
        <begin position="341"/>
        <end position="378"/>
    </location>
</feature>
<dbReference type="InterPro" id="IPR051655">
    <property type="entry name" value="FAM161"/>
</dbReference>
<keyword evidence="7" id="KW-1185">Reference proteome</keyword>
<feature type="region of interest" description="Disordered" evidence="4">
    <location>
        <begin position="395"/>
        <end position="419"/>
    </location>
</feature>
<evidence type="ECO:0000256" key="2">
    <source>
        <dbReference type="ARBA" id="ARBA00023054"/>
    </source>
</evidence>
<accession>T1FH01</accession>
<dbReference type="InterPro" id="IPR019579">
    <property type="entry name" value="FAM161A/B"/>
</dbReference>
<feature type="compositionally biased region" description="Basic residues" evidence="4">
    <location>
        <begin position="347"/>
        <end position="357"/>
    </location>
</feature>
<sequence>MFDYENNYYNDDETNSYISNSTTTTANDGYDSGYGKTWIVPDLSNMTEDEFQYRLKSLRREHQKVLALCDEATLRKSKNGPIRKGVLEPSIVSSQSSSTDDDEECYYNSDSITKNYENSGLKSYNSDELLNYKLNRFFTNNNNEDQEIFTDPRPSVRRRRSLTDLDQKRIRWKTPYITVCKPFNMTIREEQKKIMKPVSDKIEQIKNDKKLKQLMEEKELRKRFRSLPIPANTYELLLEEMERKKQSKKRRNELKRREILLDRGAEFSFLEREKRKQVVRSANRILDNKEFLENRELVNTFKAKPFPKNIYSQESDEKLRRENLLKQIESLERAEKMLRSSQLPRNMKYHSPKHRCHSANLNSSHSHHQKRPNYKSRALLRSDVDRRVFALSPDEYANKNNYNNRTRSPDSRDDDNDVIGGRNGDVLISRFRQNDSGVYLSHSDLLICKGLSGGSTRPKTSPCLRSSSMRILDDASDNNMRSYDTKLDEKIRREVEMDLARIKL</sequence>
<reference evidence="6" key="3">
    <citation type="submission" date="2015-06" db="UniProtKB">
        <authorList>
            <consortium name="EnsemblMetazoa"/>
        </authorList>
    </citation>
    <scope>IDENTIFICATION</scope>
</reference>
<evidence type="ECO:0008006" key="8">
    <source>
        <dbReference type="Google" id="ProtNLM"/>
    </source>
</evidence>
<dbReference type="KEGG" id="hro:HELRODRAFT_181429"/>
<keyword evidence="2 3" id="KW-0175">Coiled coil</keyword>
<evidence type="ECO:0000313" key="7">
    <source>
        <dbReference type="Proteomes" id="UP000015101"/>
    </source>
</evidence>
<dbReference type="PANTHER" id="PTHR21501:SF1">
    <property type="entry name" value="PROTEIN FAM-161"/>
    <property type="match status" value="1"/>
</dbReference>
<dbReference type="PANTHER" id="PTHR21501">
    <property type="entry name" value="PROTEIN FAM-161"/>
    <property type="match status" value="1"/>
</dbReference>
<dbReference type="EMBL" id="AMQM01007587">
    <property type="status" value="NOT_ANNOTATED_CDS"/>
    <property type="molecule type" value="Genomic_DNA"/>
</dbReference>
<dbReference type="EMBL" id="KB097642">
    <property type="protein sequence ID" value="ESN92384.1"/>
    <property type="molecule type" value="Genomic_DNA"/>
</dbReference>
<dbReference type="AlphaFoldDB" id="T1FH01"/>